<dbReference type="PROSITE" id="PS50993">
    <property type="entry name" value="NIDOGEN_G2"/>
    <property type="match status" value="1"/>
</dbReference>
<evidence type="ECO:0000256" key="2">
    <source>
        <dbReference type="ARBA" id="ARBA00022525"/>
    </source>
</evidence>
<feature type="domain" description="EGF-like" evidence="11">
    <location>
        <begin position="687"/>
        <end position="728"/>
    </location>
</feature>
<dbReference type="PROSITE" id="PS01186">
    <property type="entry name" value="EGF_2"/>
    <property type="match status" value="10"/>
</dbReference>
<dbReference type="Pfam" id="PF07474">
    <property type="entry name" value="G2F"/>
    <property type="match status" value="1"/>
</dbReference>
<comment type="caution">
    <text evidence="10">Lacks conserved residue(s) required for the propagation of feature annotation.</text>
</comment>
<evidence type="ECO:0008006" key="16">
    <source>
        <dbReference type="Google" id="ProtNLM"/>
    </source>
</evidence>
<feature type="domain" description="EGF-like" evidence="11">
    <location>
        <begin position="944"/>
        <end position="985"/>
    </location>
</feature>
<dbReference type="SUPFAM" id="SSF54511">
    <property type="entry name" value="GFP-like"/>
    <property type="match status" value="1"/>
</dbReference>
<feature type="domain" description="EGF-like" evidence="11">
    <location>
        <begin position="901"/>
        <end position="942"/>
    </location>
</feature>
<reference evidence="14" key="2">
    <citation type="submission" date="2023-05" db="EMBL/GenBank/DDBJ databases">
        <authorList>
            <person name="Fouks B."/>
        </authorList>
    </citation>
    <scope>NUCLEOTIDE SEQUENCE</scope>
    <source>
        <strain evidence="14">Stay&amp;Tobe</strain>
        <tissue evidence="14">Testes</tissue>
    </source>
</reference>
<dbReference type="InterPro" id="IPR049883">
    <property type="entry name" value="NOTCH1_EGF-like"/>
</dbReference>
<dbReference type="EMBL" id="JASPKZ010005695">
    <property type="protein sequence ID" value="KAJ9588281.1"/>
    <property type="molecule type" value="Genomic_DNA"/>
</dbReference>
<keyword evidence="6" id="KW-0677">Repeat</keyword>
<feature type="domain" description="EGF-like" evidence="11">
    <location>
        <begin position="815"/>
        <end position="856"/>
    </location>
</feature>
<comment type="subcellular location">
    <subcellularLocation>
        <location evidence="1">Secreted</location>
        <location evidence="1">Extracellular space</location>
        <location evidence="1">Extracellular matrix</location>
    </subcellularLocation>
</comment>
<dbReference type="PROSITE" id="PS50026">
    <property type="entry name" value="EGF_3"/>
    <property type="match status" value="11"/>
</dbReference>
<dbReference type="InterPro" id="IPR003886">
    <property type="entry name" value="NIDO_dom"/>
</dbReference>
<dbReference type="CDD" id="cd00255">
    <property type="entry name" value="nidG2"/>
    <property type="match status" value="1"/>
</dbReference>
<keyword evidence="5" id="KW-0732">Signal</keyword>
<dbReference type="PANTHER" id="PTHR24039">
    <property type="entry name" value="FIBRILLIN-RELATED"/>
    <property type="match status" value="1"/>
</dbReference>
<feature type="domain" description="EGF-like" evidence="11">
    <location>
        <begin position="986"/>
        <end position="1027"/>
    </location>
</feature>
<feature type="disulfide bond" evidence="10">
    <location>
        <begin position="825"/>
        <end position="842"/>
    </location>
</feature>
<organism evidence="14 15">
    <name type="scientific">Diploptera punctata</name>
    <name type="common">Pacific beetle cockroach</name>
    <dbReference type="NCBI Taxonomy" id="6984"/>
    <lineage>
        <taxon>Eukaryota</taxon>
        <taxon>Metazoa</taxon>
        <taxon>Ecdysozoa</taxon>
        <taxon>Arthropoda</taxon>
        <taxon>Hexapoda</taxon>
        <taxon>Insecta</taxon>
        <taxon>Pterygota</taxon>
        <taxon>Neoptera</taxon>
        <taxon>Polyneoptera</taxon>
        <taxon>Dictyoptera</taxon>
        <taxon>Blattodea</taxon>
        <taxon>Blaberoidea</taxon>
        <taxon>Blaberidae</taxon>
        <taxon>Diplopterinae</taxon>
        <taxon>Diploptera</taxon>
    </lineage>
</organism>
<evidence type="ECO:0000259" key="12">
    <source>
        <dbReference type="PROSITE" id="PS50993"/>
    </source>
</evidence>
<dbReference type="SMART" id="SM00181">
    <property type="entry name" value="EGF"/>
    <property type="match status" value="11"/>
</dbReference>
<dbReference type="Pfam" id="PF07645">
    <property type="entry name" value="EGF_CA"/>
    <property type="match status" value="1"/>
</dbReference>
<dbReference type="Gene3D" id="2.40.155.10">
    <property type="entry name" value="Green fluorescent protein"/>
    <property type="match status" value="1"/>
</dbReference>
<dbReference type="CDD" id="cd00054">
    <property type="entry name" value="EGF_CA"/>
    <property type="match status" value="1"/>
</dbReference>
<dbReference type="PROSITE" id="PS00010">
    <property type="entry name" value="ASX_HYDROXYL"/>
    <property type="match status" value="1"/>
</dbReference>
<feature type="domain" description="EGF-like" evidence="11">
    <location>
        <begin position="603"/>
        <end position="643"/>
    </location>
</feature>
<evidence type="ECO:0000256" key="4">
    <source>
        <dbReference type="ARBA" id="ARBA00022536"/>
    </source>
</evidence>
<proteinExistence type="predicted"/>
<feature type="disulfide bond" evidence="10">
    <location>
        <begin position="911"/>
        <end position="928"/>
    </location>
</feature>
<evidence type="ECO:0000256" key="5">
    <source>
        <dbReference type="ARBA" id="ARBA00022729"/>
    </source>
</evidence>
<dbReference type="InterPro" id="IPR018097">
    <property type="entry name" value="EGF_Ca-bd_CS"/>
</dbReference>
<keyword evidence="7" id="KW-0106">Calcium</keyword>
<keyword evidence="8 10" id="KW-1015">Disulfide bond</keyword>
<protein>
    <recommendedName>
        <fullName evidence="16">Nidogen</fullName>
    </recommendedName>
</protein>
<dbReference type="InterPro" id="IPR009030">
    <property type="entry name" value="Growth_fac_rcpt_cys_sf"/>
</dbReference>
<evidence type="ECO:0000256" key="10">
    <source>
        <dbReference type="PROSITE-ProRule" id="PRU00076"/>
    </source>
</evidence>
<keyword evidence="3" id="KW-0272">Extracellular matrix</keyword>
<feature type="disulfide bond" evidence="10">
    <location>
        <begin position="954"/>
        <end position="971"/>
    </location>
</feature>
<dbReference type="Pfam" id="PF06119">
    <property type="entry name" value="NIDO"/>
    <property type="match status" value="1"/>
</dbReference>
<feature type="disulfide bond" evidence="10">
    <location>
        <begin position="867"/>
        <end position="884"/>
    </location>
</feature>
<feature type="domain" description="NIDO" evidence="13">
    <location>
        <begin position="122"/>
        <end position="272"/>
    </location>
</feature>
<dbReference type="GO" id="GO:0007160">
    <property type="term" value="P:cell-matrix adhesion"/>
    <property type="evidence" value="ECO:0007669"/>
    <property type="project" value="InterPro"/>
</dbReference>
<feature type="domain" description="EGF-like" evidence="11">
    <location>
        <begin position="772"/>
        <end position="813"/>
    </location>
</feature>
<dbReference type="PROSITE" id="PS51220">
    <property type="entry name" value="NIDO"/>
    <property type="match status" value="1"/>
</dbReference>
<evidence type="ECO:0000256" key="8">
    <source>
        <dbReference type="ARBA" id="ARBA00023157"/>
    </source>
</evidence>
<feature type="disulfide bond" evidence="10">
    <location>
        <begin position="697"/>
        <end position="714"/>
    </location>
</feature>
<dbReference type="Proteomes" id="UP001233999">
    <property type="component" value="Unassembled WGS sequence"/>
</dbReference>
<dbReference type="SMART" id="SM00682">
    <property type="entry name" value="G2F"/>
    <property type="match status" value="1"/>
</dbReference>
<gene>
    <name evidence="14" type="ORF">L9F63_018354</name>
</gene>
<feature type="disulfide bond" evidence="10">
    <location>
        <begin position="782"/>
        <end position="799"/>
    </location>
</feature>
<dbReference type="AlphaFoldDB" id="A0AAD8EFL0"/>
<dbReference type="SMART" id="SM00539">
    <property type="entry name" value="NIDO"/>
    <property type="match status" value="1"/>
</dbReference>
<evidence type="ECO:0000259" key="11">
    <source>
        <dbReference type="PROSITE" id="PS50026"/>
    </source>
</evidence>
<evidence type="ECO:0000256" key="6">
    <source>
        <dbReference type="ARBA" id="ARBA00022737"/>
    </source>
</evidence>
<feature type="domain" description="EGF-like" evidence="11">
    <location>
        <begin position="554"/>
        <end position="592"/>
    </location>
</feature>
<keyword evidence="15" id="KW-1185">Reference proteome</keyword>
<feature type="domain" description="EGF-like" evidence="11">
    <location>
        <begin position="857"/>
        <end position="898"/>
    </location>
</feature>
<evidence type="ECO:0000256" key="9">
    <source>
        <dbReference type="ARBA" id="ARBA00023180"/>
    </source>
</evidence>
<evidence type="ECO:0000259" key="13">
    <source>
        <dbReference type="PROSITE" id="PS51220"/>
    </source>
</evidence>
<evidence type="ECO:0000313" key="14">
    <source>
        <dbReference type="EMBL" id="KAJ9588281.1"/>
    </source>
</evidence>
<feature type="non-terminal residue" evidence="14">
    <location>
        <position position="1070"/>
    </location>
</feature>
<dbReference type="FunFam" id="2.10.25.10:FF:000038">
    <property type="entry name" value="Fibrillin 2"/>
    <property type="match status" value="1"/>
</dbReference>
<dbReference type="InterPro" id="IPR001881">
    <property type="entry name" value="EGF-like_Ca-bd_dom"/>
</dbReference>
<keyword evidence="4 10" id="KW-0245">EGF-like domain</keyword>
<feature type="domain" description="EGF-like" evidence="11">
    <location>
        <begin position="291"/>
        <end position="332"/>
    </location>
</feature>
<dbReference type="InterPro" id="IPR006605">
    <property type="entry name" value="G2_nidogen/fibulin_G2F"/>
</dbReference>
<dbReference type="InterPro" id="IPR009017">
    <property type="entry name" value="GFP"/>
</dbReference>
<dbReference type="GO" id="GO:0005509">
    <property type="term" value="F:calcium ion binding"/>
    <property type="evidence" value="ECO:0007669"/>
    <property type="project" value="InterPro"/>
</dbReference>
<evidence type="ECO:0000313" key="15">
    <source>
        <dbReference type="Proteomes" id="UP001233999"/>
    </source>
</evidence>
<reference evidence="14" key="1">
    <citation type="journal article" date="2023" name="IScience">
        <title>Live-bearing cockroach genome reveals convergent evolutionary mechanisms linked to viviparity in insects and beyond.</title>
        <authorList>
            <person name="Fouks B."/>
            <person name="Harrison M.C."/>
            <person name="Mikhailova A.A."/>
            <person name="Marchal E."/>
            <person name="English S."/>
            <person name="Carruthers M."/>
            <person name="Jennings E.C."/>
            <person name="Chiamaka E.L."/>
            <person name="Frigard R.A."/>
            <person name="Pippel M."/>
            <person name="Attardo G.M."/>
            <person name="Benoit J.B."/>
            <person name="Bornberg-Bauer E."/>
            <person name="Tobe S.S."/>
        </authorList>
    </citation>
    <scope>NUCLEOTIDE SEQUENCE</scope>
    <source>
        <strain evidence="14">Stay&amp;Tobe</strain>
    </source>
</reference>
<comment type="caution">
    <text evidence="14">The sequence shown here is derived from an EMBL/GenBank/DDBJ whole genome shotgun (WGS) entry which is preliminary data.</text>
</comment>
<dbReference type="GO" id="GO:0071944">
    <property type="term" value="C:cell periphery"/>
    <property type="evidence" value="ECO:0007669"/>
    <property type="project" value="UniProtKB-ARBA"/>
</dbReference>
<evidence type="ECO:0000256" key="1">
    <source>
        <dbReference type="ARBA" id="ARBA00004498"/>
    </source>
</evidence>
<dbReference type="InterPro" id="IPR000742">
    <property type="entry name" value="EGF"/>
</dbReference>
<sequence>GCGAGRVCTEERRRGCQLSGDIAVGSMGIVRASVLLVCCLLRACSAIPRDLLYPHGTGIDKILPQDQDEASSPELTLQVPIVFYGETYNSIYVNSNGLLSFLTEIPSFFNIQFPLDYPVIAALYTNVDTRGSGAVYYRETQEESLLQRAAGSVHDAFSYADEFQPTSLFIATWEDVGYHNRGTDKVNTFQVVVSSDGSDSYVEFLYPEGGIQWIQGTGQASGLPDARAQAGLVSGDGRLYTLRGSGTDQIQNLDKWTNVGIEGLWLFHIGETGSTGNVMPPDLEVGNEATVTDSCAVGATTCHSKANCVDYQTGGFCCICVRGYYGNGLYCLKEDIPLRVNGKITGILNEQEFTQQDLQSYVLTADGRSYTALSHVPQDVGFDMQALTILGGVIGWLFAKPSSKAVNGYQLTGGIFNHTADIIFPQTGHKVTIRQQYYGLDVFDQLRMEAEIRGNLPTVPTGKKIQIADYEEQYSRTAPGVILSQSSLHYTVDGSPLEVPYTIEQVIKYNECAYSQKNISTYRLKVGRNFISYESREKILRYAMTNKITPVGVDEDPCRTGRSKCGEHSSCLVEGDSFRCVCNPGYQYLYGDSDGEESAVCVDINECSTGTHTCDINAICVNEPGSFACQCKTGYIGDGSTCKTQPRCEDLGCHQNAECIERYPGTLQCQCLAGYLGDGYNCIPSIDRETCDIAEDCSQYGVCTFNDAVGYYVCECLSGYTGDGYTCNETGVSPTPSCLLGLCWCPAGYEIQNEEICVKIERTEETSEGTQSQLSCNIVNTCHPHAQCVFVPSEGQYKCQCNSGYEGDGYECNWIDVSCLQVDICDIHATCTYTETDGKAICVCNPGYQGDGILCTATDECSSPEDCGSNARCVWSSIHEHYECACNPGYSREGPVCILLKDPGCNIVNDCDANAQCLLDSTTEQHYCRCNAGFSGNGKTCEAEPIGCNVLNNCHSAADCVYDQGAAGFRCRCRKGYHGNGLHCTPDVSCQQDPSLCGTDATCAPTSVGQYECQCNQGYTGDGIVCKVVSKYDGNFLLLNQGMATLRIPYNPSPSNPGQPIAVQYFQMAI</sequence>
<dbReference type="SUPFAM" id="SSF57184">
    <property type="entry name" value="Growth factor receptor domain"/>
    <property type="match status" value="1"/>
</dbReference>
<evidence type="ECO:0000256" key="3">
    <source>
        <dbReference type="ARBA" id="ARBA00022530"/>
    </source>
</evidence>
<feature type="domain" description="Nidogen G2 beta-barrel" evidence="12">
    <location>
        <begin position="336"/>
        <end position="558"/>
    </location>
</feature>
<dbReference type="Pfam" id="PF12947">
    <property type="entry name" value="EGF_3"/>
    <property type="match status" value="5"/>
</dbReference>
<dbReference type="PROSITE" id="PS01187">
    <property type="entry name" value="EGF_CA"/>
    <property type="match status" value="1"/>
</dbReference>
<accession>A0AAD8EFL0</accession>
<keyword evidence="2" id="KW-0964">Secreted</keyword>
<dbReference type="SUPFAM" id="SSF57196">
    <property type="entry name" value="EGF/Laminin"/>
    <property type="match status" value="3"/>
</dbReference>
<feature type="domain" description="EGF-like" evidence="11">
    <location>
        <begin position="644"/>
        <end position="683"/>
    </location>
</feature>
<name>A0AAD8EFL0_DIPPU</name>
<keyword evidence="9" id="KW-0325">Glycoprotein</keyword>
<evidence type="ECO:0000256" key="7">
    <source>
        <dbReference type="ARBA" id="ARBA00022837"/>
    </source>
</evidence>
<feature type="non-terminal residue" evidence="14">
    <location>
        <position position="1"/>
    </location>
</feature>
<dbReference type="Gene3D" id="2.10.25.10">
    <property type="entry name" value="Laminin"/>
    <property type="match status" value="10"/>
</dbReference>
<dbReference type="SMART" id="SM00179">
    <property type="entry name" value="EGF_CA"/>
    <property type="match status" value="6"/>
</dbReference>
<dbReference type="InterPro" id="IPR000152">
    <property type="entry name" value="EGF-type_Asp/Asn_hydroxyl_site"/>
</dbReference>
<dbReference type="InterPro" id="IPR024731">
    <property type="entry name" value="NELL2-like_EGF"/>
</dbReference>